<evidence type="ECO:0000313" key="6">
    <source>
        <dbReference type="Proteomes" id="UP000581087"/>
    </source>
</evidence>
<feature type="chain" id="PRO_5036119087" description="LPXTG cell wall anchor domain-containing protein" evidence="2">
    <location>
        <begin position="40"/>
        <end position="260"/>
    </location>
</feature>
<name>A0A4Q2M2B6_9MICO</name>
<dbReference type="OrthoDB" id="5021854at2"/>
<keyword evidence="2" id="KW-0732">Signal</keyword>
<evidence type="ECO:0000313" key="3">
    <source>
        <dbReference type="EMBL" id="NYD68728.1"/>
    </source>
</evidence>
<dbReference type="EMBL" id="SDPM01000006">
    <property type="protein sequence ID" value="RXZ86085.1"/>
    <property type="molecule type" value="Genomic_DNA"/>
</dbReference>
<evidence type="ECO:0000313" key="4">
    <source>
        <dbReference type="EMBL" id="RXZ86085.1"/>
    </source>
</evidence>
<comment type="caution">
    <text evidence="4">The sequence shown here is derived from an EMBL/GenBank/DDBJ whole genome shotgun (WGS) entry which is preliminary data.</text>
</comment>
<dbReference type="Proteomes" id="UP000581087">
    <property type="component" value="Unassembled WGS sequence"/>
</dbReference>
<evidence type="ECO:0000256" key="2">
    <source>
        <dbReference type="SAM" id="SignalP"/>
    </source>
</evidence>
<organism evidence="4 5">
    <name type="scientific">Agromyces atrinae</name>
    <dbReference type="NCBI Taxonomy" id="592376"/>
    <lineage>
        <taxon>Bacteria</taxon>
        <taxon>Bacillati</taxon>
        <taxon>Actinomycetota</taxon>
        <taxon>Actinomycetes</taxon>
        <taxon>Micrococcales</taxon>
        <taxon>Microbacteriaceae</taxon>
        <taxon>Agromyces</taxon>
    </lineage>
</organism>
<evidence type="ECO:0000256" key="1">
    <source>
        <dbReference type="SAM" id="Phobius"/>
    </source>
</evidence>
<reference evidence="3 6" key="2">
    <citation type="submission" date="2020-07" db="EMBL/GenBank/DDBJ databases">
        <title>Sequencing the genomes of 1000 actinobacteria strains.</title>
        <authorList>
            <person name="Klenk H.-P."/>
        </authorList>
    </citation>
    <scope>NUCLEOTIDE SEQUENCE [LARGE SCALE GENOMIC DNA]</scope>
    <source>
        <strain evidence="3 6">DSM 23870</strain>
    </source>
</reference>
<reference evidence="4 5" key="1">
    <citation type="submission" date="2019-01" db="EMBL/GenBank/DDBJ databases">
        <title>Agromyces.</title>
        <authorList>
            <person name="Li J."/>
        </authorList>
    </citation>
    <scope>NUCLEOTIDE SEQUENCE [LARGE SCALE GENOMIC DNA]</scope>
    <source>
        <strain evidence="4 5">DSM 23870</strain>
    </source>
</reference>
<dbReference type="AlphaFoldDB" id="A0A4Q2M2B6"/>
<accession>A0A4Q2M2B6</accession>
<dbReference type="Proteomes" id="UP000292686">
    <property type="component" value="Unassembled WGS sequence"/>
</dbReference>
<protein>
    <recommendedName>
        <fullName evidence="7">LPXTG cell wall anchor domain-containing protein</fullName>
    </recommendedName>
</protein>
<feature type="signal peptide" evidence="2">
    <location>
        <begin position="1"/>
        <end position="39"/>
    </location>
</feature>
<dbReference type="EMBL" id="JACCBI010000001">
    <property type="protein sequence ID" value="NYD68728.1"/>
    <property type="molecule type" value="Genomic_DNA"/>
</dbReference>
<keyword evidence="5" id="KW-1185">Reference proteome</keyword>
<dbReference type="RefSeq" id="WP_129175770.1">
    <property type="nucleotide sequence ID" value="NZ_JACCBI010000001.1"/>
</dbReference>
<keyword evidence="1" id="KW-1133">Transmembrane helix</keyword>
<evidence type="ECO:0000313" key="5">
    <source>
        <dbReference type="Proteomes" id="UP000292686"/>
    </source>
</evidence>
<keyword evidence="1" id="KW-0472">Membrane</keyword>
<sequence length="260" mass="26785">MRHSPRATPPSRTVTALIAVASFASLTLGALFLSESAQAAFIDVPETGLPGTLVLSSDPYPAVFTDLSPGDPAFWRIDARLDDAESATLTLEARQGGPVARHPRGVTMTIDRCSEPWSTGDAAAPQCSNGLARIAVFTPADDISSSSPSFELRPLVAGSPEHLLVTLAVEDSAAARADDTLMGLRGTLGIGLTATAVDGAPITPIPPRPTLPGTGTDAAFTGLLALVALTAGILGLALALTRRRRSLERDTAVSHDSEGT</sequence>
<feature type="transmembrane region" description="Helical" evidence="1">
    <location>
        <begin position="218"/>
        <end position="240"/>
    </location>
</feature>
<gene>
    <name evidence="3" type="ORF">BJ972_003247</name>
    <name evidence="4" type="ORF">ESP50_12885</name>
</gene>
<proteinExistence type="predicted"/>
<evidence type="ECO:0008006" key="7">
    <source>
        <dbReference type="Google" id="ProtNLM"/>
    </source>
</evidence>
<keyword evidence="1" id="KW-0812">Transmembrane</keyword>